<dbReference type="Gene3D" id="1.25.10.10">
    <property type="entry name" value="Leucine-rich Repeat Variant"/>
    <property type="match status" value="2"/>
</dbReference>
<evidence type="ECO:0000313" key="5">
    <source>
        <dbReference type="Proteomes" id="UP000075886"/>
    </source>
</evidence>
<feature type="coiled-coil region" evidence="2">
    <location>
        <begin position="235"/>
        <end position="265"/>
    </location>
</feature>
<feature type="compositionally biased region" description="Low complexity" evidence="3">
    <location>
        <begin position="33"/>
        <end position="53"/>
    </location>
</feature>
<protein>
    <recommendedName>
        <fullName evidence="6">Armadillo repeat-containing domain-containing protein</fullName>
    </recommendedName>
</protein>
<dbReference type="PANTHER" id="PTHR46241">
    <property type="entry name" value="ARMADILLO REPEAT-CONTAINING PROTEIN 4 ARMC4"/>
    <property type="match status" value="1"/>
</dbReference>
<dbReference type="EMBL" id="AXCN02000817">
    <property type="status" value="NOT_ANNOTATED_CDS"/>
    <property type="molecule type" value="Genomic_DNA"/>
</dbReference>
<feature type="repeat" description="ARM" evidence="1">
    <location>
        <begin position="438"/>
        <end position="480"/>
    </location>
</feature>
<dbReference type="Pfam" id="PF00514">
    <property type="entry name" value="Arm"/>
    <property type="match status" value="3"/>
</dbReference>
<dbReference type="InterPro" id="IPR016024">
    <property type="entry name" value="ARM-type_fold"/>
</dbReference>
<dbReference type="AlphaFoldDB" id="A0A182Q7Y0"/>
<dbReference type="PANTHER" id="PTHR46241:SF1">
    <property type="entry name" value="OUTER DYNEIN ARM-DOCKING COMPLEX SUBUNIT 2"/>
    <property type="match status" value="1"/>
</dbReference>
<evidence type="ECO:0000256" key="1">
    <source>
        <dbReference type="PROSITE-ProRule" id="PRU00259"/>
    </source>
</evidence>
<feature type="repeat" description="ARM" evidence="1">
    <location>
        <begin position="147"/>
        <end position="189"/>
    </location>
</feature>
<dbReference type="Proteomes" id="UP000075886">
    <property type="component" value="Unassembled WGS sequence"/>
</dbReference>
<proteinExistence type="predicted"/>
<sequence length="728" mass="79131">MNVTAQRRTSVGRGGGGGGGGGKAIRGGKAKARNGATNGTNGSGAVANGATGTSQNGAQAASKEKPPVKAQESYESDSSEQVSSSDEEERWKDSKLSNDVPSEYWHIQKLVKYMKAGNQTATIVALCCLKDHDLTTQMNQRAIQDCGGLEVLVNLLESNDMKCRLGALSVLSEISSNLDIRRAIVDLGGIPLLVQILSEPGRDLKIMAAETIANVAKVRLARKLVRKCNGIPRLVDLLDVNMNCLRSQRDQLSEEEREMLDMARAGARALWSLSESRHNKELMCKSGIVPLMGRLLKSVHIDVVVPTMGTIQQCASQANYQLAITTEGMIFDIVSHLTSDNLDLKRQCSSAIFKCASDKLHVHRHYSSPFAGLACFLFDVPPKTASDMVRESGGLEPLVGIARDKTVRDNKQLLAAATGAIWKCAASEANVRKLDQLKAVQVLVQLLNDENEEVLTNVVGAISECVKYQNNREILRQCGGIPLLVNLLNMTHAPLLENIARTLKECASDPESMTLMEELDAIRLIWSLLKNSNPRVQAYAAWALCPCIENAKDSGELVRSFVGALELVVGLLKSRDNFVLSAVCAAIATIARDRENLSVLSDHKVIRMLADLVYTTDDLLREHLAAAIASCAPYSTNTQELGRLKTVTPIVGYMVSNNPRVHRTTAMALQKLSEDPQNCITMHQSGVVPFLLETVGSKDRELQEASAGCLQNIRKLALRAEELELCGE</sequence>
<evidence type="ECO:0000256" key="3">
    <source>
        <dbReference type="SAM" id="MobiDB-lite"/>
    </source>
</evidence>
<dbReference type="SUPFAM" id="SSF48371">
    <property type="entry name" value="ARM repeat"/>
    <property type="match status" value="2"/>
</dbReference>
<evidence type="ECO:0000256" key="2">
    <source>
        <dbReference type="SAM" id="Coils"/>
    </source>
</evidence>
<dbReference type="SMART" id="SM00185">
    <property type="entry name" value="ARM"/>
    <property type="match status" value="10"/>
</dbReference>
<evidence type="ECO:0008006" key="6">
    <source>
        <dbReference type="Google" id="ProtNLM"/>
    </source>
</evidence>
<feature type="region of interest" description="Disordered" evidence="3">
    <location>
        <begin position="1"/>
        <end position="96"/>
    </location>
</feature>
<dbReference type="VEuPathDB" id="VectorBase:AFAF004831"/>
<dbReference type="InterPro" id="IPR011989">
    <property type="entry name" value="ARM-like"/>
</dbReference>
<name>A0A182Q7Y0_9DIPT</name>
<keyword evidence="5" id="KW-1185">Reference proteome</keyword>
<feature type="repeat" description="ARM" evidence="1">
    <location>
        <begin position="188"/>
        <end position="230"/>
    </location>
</feature>
<dbReference type="InterPro" id="IPR000225">
    <property type="entry name" value="Armadillo"/>
</dbReference>
<feature type="compositionally biased region" description="Gly residues" evidence="3">
    <location>
        <begin position="12"/>
        <end position="25"/>
    </location>
</feature>
<reference evidence="5" key="1">
    <citation type="submission" date="2014-01" db="EMBL/GenBank/DDBJ databases">
        <title>The Genome Sequence of Anopheles farauti FAR1 (V2).</title>
        <authorList>
            <consortium name="The Broad Institute Genomics Platform"/>
            <person name="Neafsey D.E."/>
            <person name="Besansky N."/>
            <person name="Howell P."/>
            <person name="Walton C."/>
            <person name="Young S.K."/>
            <person name="Zeng Q."/>
            <person name="Gargeya S."/>
            <person name="Fitzgerald M."/>
            <person name="Haas B."/>
            <person name="Abouelleil A."/>
            <person name="Allen A.W."/>
            <person name="Alvarado L."/>
            <person name="Arachchi H.M."/>
            <person name="Berlin A.M."/>
            <person name="Chapman S.B."/>
            <person name="Gainer-Dewar J."/>
            <person name="Goldberg J."/>
            <person name="Griggs A."/>
            <person name="Gujja S."/>
            <person name="Hansen M."/>
            <person name="Howarth C."/>
            <person name="Imamovic A."/>
            <person name="Ireland A."/>
            <person name="Larimer J."/>
            <person name="McCowan C."/>
            <person name="Murphy C."/>
            <person name="Pearson M."/>
            <person name="Poon T.W."/>
            <person name="Priest M."/>
            <person name="Roberts A."/>
            <person name="Saif S."/>
            <person name="Shea T."/>
            <person name="Sisk P."/>
            <person name="Sykes S."/>
            <person name="Wortman J."/>
            <person name="Nusbaum C."/>
            <person name="Birren B."/>
        </authorList>
    </citation>
    <scope>NUCLEOTIDE SEQUENCE [LARGE SCALE GENOMIC DNA]</scope>
    <source>
        <strain evidence="5">FAR1</strain>
    </source>
</reference>
<keyword evidence="2" id="KW-0175">Coiled coil</keyword>
<dbReference type="STRING" id="69004.A0A182Q7Y0"/>
<accession>A0A182Q7Y0</accession>
<organism evidence="4 5">
    <name type="scientific">Anopheles farauti</name>
    <dbReference type="NCBI Taxonomy" id="69004"/>
    <lineage>
        <taxon>Eukaryota</taxon>
        <taxon>Metazoa</taxon>
        <taxon>Ecdysozoa</taxon>
        <taxon>Arthropoda</taxon>
        <taxon>Hexapoda</taxon>
        <taxon>Insecta</taxon>
        <taxon>Pterygota</taxon>
        <taxon>Neoptera</taxon>
        <taxon>Endopterygota</taxon>
        <taxon>Diptera</taxon>
        <taxon>Nematocera</taxon>
        <taxon>Culicoidea</taxon>
        <taxon>Culicidae</taxon>
        <taxon>Anophelinae</taxon>
        <taxon>Anopheles</taxon>
    </lineage>
</organism>
<reference evidence="4" key="2">
    <citation type="submission" date="2020-05" db="UniProtKB">
        <authorList>
            <consortium name="EnsemblMetazoa"/>
        </authorList>
    </citation>
    <scope>IDENTIFICATION</scope>
    <source>
        <strain evidence="4">FAR1</strain>
    </source>
</reference>
<evidence type="ECO:0000313" key="4">
    <source>
        <dbReference type="EnsemblMetazoa" id="AFAF004831-PA"/>
    </source>
</evidence>
<dbReference type="PROSITE" id="PS50176">
    <property type="entry name" value="ARM_REPEAT"/>
    <property type="match status" value="3"/>
</dbReference>
<dbReference type="EnsemblMetazoa" id="AFAF004831-RA">
    <property type="protein sequence ID" value="AFAF004831-PA"/>
    <property type="gene ID" value="AFAF004831"/>
</dbReference>